<dbReference type="PANTHER" id="PTHR45712">
    <property type="entry name" value="AGAP008170-PA"/>
    <property type="match status" value="1"/>
</dbReference>
<dbReference type="InterPro" id="IPR032675">
    <property type="entry name" value="LRR_dom_sf"/>
</dbReference>
<comment type="caution">
    <text evidence="4">The sequence shown here is derived from an EMBL/GenBank/DDBJ whole genome shotgun (WGS) entry which is preliminary data.</text>
</comment>
<evidence type="ECO:0000313" key="5">
    <source>
        <dbReference type="Proteomes" id="UP001186944"/>
    </source>
</evidence>
<feature type="chain" id="PRO_5041729907" description="Toll-like receptor 3" evidence="3">
    <location>
        <begin position="21"/>
        <end position="563"/>
    </location>
</feature>
<dbReference type="SMART" id="SM00365">
    <property type="entry name" value="LRR_SD22"/>
    <property type="match status" value="5"/>
</dbReference>
<dbReference type="SMART" id="SM00369">
    <property type="entry name" value="LRR_TYP"/>
    <property type="match status" value="7"/>
</dbReference>
<proteinExistence type="predicted"/>
<protein>
    <recommendedName>
        <fullName evidence="6">Toll-like receptor 3</fullName>
    </recommendedName>
</protein>
<dbReference type="Pfam" id="PF13855">
    <property type="entry name" value="LRR_8"/>
    <property type="match status" value="3"/>
</dbReference>
<evidence type="ECO:0000256" key="2">
    <source>
        <dbReference type="ARBA" id="ARBA00022737"/>
    </source>
</evidence>
<keyword evidence="2" id="KW-0677">Repeat</keyword>
<dbReference type="EMBL" id="VSWD01000010">
    <property type="protein sequence ID" value="KAK3090412.1"/>
    <property type="molecule type" value="Genomic_DNA"/>
</dbReference>
<dbReference type="Proteomes" id="UP001186944">
    <property type="component" value="Unassembled WGS sequence"/>
</dbReference>
<keyword evidence="3" id="KW-0732">Signal</keyword>
<dbReference type="AlphaFoldDB" id="A0AA88XU27"/>
<dbReference type="PANTHER" id="PTHR45712:SF22">
    <property type="entry name" value="INSULIN-LIKE GROWTH FACTOR-BINDING PROTEIN COMPLEX ACID LABILE SUBUNIT"/>
    <property type="match status" value="1"/>
</dbReference>
<sequence length="563" mass="62957">MDSFVSSLIVTSFLTTVANGQLPSNCSIKGSLLDCYNCGLRSIPDLSQLPISINTLDFSYNGISAVFNLKAKTGNNITHIRLDHNLIGDLDDAAFHVFTNLVNLDLSFNDLADLMVNTSKFSGMPNLEILSLAYNPINTLSSLARAFDSYGKLKQLNMSNTKMVFIQTEALQGLSALEVLDLSHNGIFDLSQWGYLQFDSLVTINLSYNHLKELGASAFSSCPKLQDLVLAHNVIEKFPNLDKISATKIDLACNKLKSLESDSSVPQTTKTPALASGGVQDLNVSQNLIENIGDNLSPKLQTLESLDLSHNHLQLLSNSAFSAFPQMLELDLSYNNISNLNGVMLPETLGAIDIHSNNLQEIPTGAITNLMYLYYLILDRNPIKSVNAIPRPVEGFNIYARWVSMQHMPDFESISDIGFQHFVSMEYINLSKNPKLTTIGHNAFAKSKETLQAVIIKDSNLTSITEDLLSWSDMEQLDLTGNNFVCDKQLCWMLEKKVTIQGFLNNIRQVLWLYTVKKFNNHFTIHLSYFDSFSWWCRYVGPYIDQGLVLPQGYMPRCWICHV</sequence>
<name>A0AA88XU27_PINIB</name>
<evidence type="ECO:0000313" key="4">
    <source>
        <dbReference type="EMBL" id="KAK3090412.1"/>
    </source>
</evidence>
<dbReference type="Gene3D" id="3.80.10.10">
    <property type="entry name" value="Ribonuclease Inhibitor"/>
    <property type="match status" value="4"/>
</dbReference>
<dbReference type="InterPro" id="IPR050333">
    <property type="entry name" value="SLRP"/>
</dbReference>
<accession>A0AA88XU27</accession>
<gene>
    <name evidence="4" type="ORF">FSP39_011636</name>
</gene>
<evidence type="ECO:0008006" key="6">
    <source>
        <dbReference type="Google" id="ProtNLM"/>
    </source>
</evidence>
<dbReference type="Pfam" id="PF13306">
    <property type="entry name" value="LRR_5"/>
    <property type="match status" value="1"/>
</dbReference>
<reference evidence="4" key="1">
    <citation type="submission" date="2019-08" db="EMBL/GenBank/DDBJ databases">
        <title>The improved chromosome-level genome for the pearl oyster Pinctada fucata martensii using PacBio sequencing and Hi-C.</title>
        <authorList>
            <person name="Zheng Z."/>
        </authorList>
    </citation>
    <scope>NUCLEOTIDE SEQUENCE</scope>
    <source>
        <strain evidence="4">ZZ-2019</strain>
        <tissue evidence="4">Adductor muscle</tissue>
    </source>
</reference>
<organism evidence="4 5">
    <name type="scientific">Pinctada imbricata</name>
    <name type="common">Atlantic pearl-oyster</name>
    <name type="synonym">Pinctada martensii</name>
    <dbReference type="NCBI Taxonomy" id="66713"/>
    <lineage>
        <taxon>Eukaryota</taxon>
        <taxon>Metazoa</taxon>
        <taxon>Spiralia</taxon>
        <taxon>Lophotrochozoa</taxon>
        <taxon>Mollusca</taxon>
        <taxon>Bivalvia</taxon>
        <taxon>Autobranchia</taxon>
        <taxon>Pteriomorphia</taxon>
        <taxon>Pterioida</taxon>
        <taxon>Pterioidea</taxon>
        <taxon>Pteriidae</taxon>
        <taxon>Pinctada</taxon>
    </lineage>
</organism>
<evidence type="ECO:0000256" key="3">
    <source>
        <dbReference type="SAM" id="SignalP"/>
    </source>
</evidence>
<keyword evidence="5" id="KW-1185">Reference proteome</keyword>
<dbReference type="InterPro" id="IPR026906">
    <property type="entry name" value="LRR_5"/>
</dbReference>
<dbReference type="PRINTS" id="PR00019">
    <property type="entry name" value="LEURICHRPT"/>
</dbReference>
<feature type="signal peptide" evidence="3">
    <location>
        <begin position="1"/>
        <end position="20"/>
    </location>
</feature>
<dbReference type="SUPFAM" id="SSF52047">
    <property type="entry name" value="RNI-like"/>
    <property type="match status" value="1"/>
</dbReference>
<dbReference type="PROSITE" id="PS51450">
    <property type="entry name" value="LRR"/>
    <property type="match status" value="4"/>
</dbReference>
<dbReference type="InterPro" id="IPR001611">
    <property type="entry name" value="Leu-rich_rpt"/>
</dbReference>
<keyword evidence="1" id="KW-0433">Leucine-rich repeat</keyword>
<evidence type="ECO:0000256" key="1">
    <source>
        <dbReference type="ARBA" id="ARBA00022614"/>
    </source>
</evidence>
<dbReference type="InterPro" id="IPR003591">
    <property type="entry name" value="Leu-rich_rpt_typical-subtyp"/>
</dbReference>